<sequence>MYSANLTVCREGATQSFNNINGSLNQQTALHFQVSYQQVYQWVKKFEAGGQLRGKD</sequence>
<proteinExistence type="predicted"/>
<name>A0ABV6JNT6_9BACL</name>
<reference evidence="2 3" key="1">
    <citation type="submission" date="2024-09" db="EMBL/GenBank/DDBJ databases">
        <authorList>
            <person name="Sun Q."/>
            <person name="Mori K."/>
        </authorList>
    </citation>
    <scope>NUCLEOTIDE SEQUENCE [LARGE SCALE GENOMIC DNA]</scope>
    <source>
        <strain evidence="2 3">CCM 4839</strain>
    </source>
</reference>
<evidence type="ECO:0000313" key="2">
    <source>
        <dbReference type="EMBL" id="MFC0396475.1"/>
    </source>
</evidence>
<dbReference type="Pfam" id="PF13518">
    <property type="entry name" value="HTH_28"/>
    <property type="match status" value="1"/>
</dbReference>
<comment type="caution">
    <text evidence="2">The sequence shown here is derived from an EMBL/GenBank/DDBJ whole genome shotgun (WGS) entry which is preliminary data.</text>
</comment>
<protein>
    <submittedName>
        <fullName evidence="2">Helix-turn-helix domain-containing protein</fullName>
    </submittedName>
</protein>
<dbReference type="RefSeq" id="WP_204822868.1">
    <property type="nucleotide sequence ID" value="NZ_JANHOF010000042.1"/>
</dbReference>
<dbReference type="SUPFAM" id="SSF48295">
    <property type="entry name" value="TrpR-like"/>
    <property type="match status" value="1"/>
</dbReference>
<dbReference type="InterPro" id="IPR055247">
    <property type="entry name" value="InsJ-like_HTH"/>
</dbReference>
<dbReference type="EMBL" id="JBHLVF010000060">
    <property type="protein sequence ID" value="MFC0396475.1"/>
    <property type="molecule type" value="Genomic_DNA"/>
</dbReference>
<keyword evidence="3" id="KW-1185">Reference proteome</keyword>
<evidence type="ECO:0000313" key="3">
    <source>
        <dbReference type="Proteomes" id="UP001589818"/>
    </source>
</evidence>
<feature type="domain" description="Insertion element IS150 protein InsJ-like helix-turn-helix" evidence="1">
    <location>
        <begin position="27"/>
        <end position="51"/>
    </location>
</feature>
<organism evidence="2 3">
    <name type="scientific">Paenibacillus mendelii</name>
    <dbReference type="NCBI Taxonomy" id="206163"/>
    <lineage>
        <taxon>Bacteria</taxon>
        <taxon>Bacillati</taxon>
        <taxon>Bacillota</taxon>
        <taxon>Bacilli</taxon>
        <taxon>Bacillales</taxon>
        <taxon>Paenibacillaceae</taxon>
        <taxon>Paenibacillus</taxon>
    </lineage>
</organism>
<evidence type="ECO:0000259" key="1">
    <source>
        <dbReference type="Pfam" id="PF13518"/>
    </source>
</evidence>
<dbReference type="Proteomes" id="UP001589818">
    <property type="component" value="Unassembled WGS sequence"/>
</dbReference>
<gene>
    <name evidence="2" type="ORF">ACFFJ8_34650</name>
</gene>
<accession>A0ABV6JNT6</accession>
<dbReference type="InterPro" id="IPR010921">
    <property type="entry name" value="Trp_repressor/repl_initiator"/>
</dbReference>